<dbReference type="GO" id="GO:0102531">
    <property type="term" value="F:ecdysteroid-phosphate phosphatase activity"/>
    <property type="evidence" value="ECO:0007669"/>
    <property type="project" value="UniProtKB-ARBA"/>
</dbReference>
<dbReference type="Pfam" id="PF14604">
    <property type="entry name" value="SH3_9"/>
    <property type="match status" value="1"/>
</dbReference>
<dbReference type="Gene3D" id="1.10.8.10">
    <property type="entry name" value="DNA helicase RuvA subunit, C-terminal domain"/>
    <property type="match status" value="1"/>
</dbReference>
<protein>
    <recommendedName>
        <fullName evidence="9">Ecdysteroid-phosphate phosphatase</fullName>
    </recommendedName>
    <alternativeName>
        <fullName evidence="10">Protein UBASH3A homolog</fullName>
    </alternativeName>
</protein>
<dbReference type="PANTHER" id="PTHR16469:SF27">
    <property type="entry name" value="UBIQUITIN-ASSOCIATED AND SH3 DOMAIN-CONTAINING BA-RELATED"/>
    <property type="match status" value="1"/>
</dbReference>
<evidence type="ECO:0000256" key="1">
    <source>
        <dbReference type="ARBA" id="ARBA00004514"/>
    </source>
</evidence>
<dbReference type="CDD" id="cd11791">
    <property type="entry name" value="SH3_UBASH3"/>
    <property type="match status" value="1"/>
</dbReference>
<evidence type="ECO:0000256" key="8">
    <source>
        <dbReference type="ARBA" id="ARBA00052011"/>
    </source>
</evidence>
<dbReference type="GO" id="GO:0003993">
    <property type="term" value="F:acid phosphatase activity"/>
    <property type="evidence" value="ECO:0007669"/>
    <property type="project" value="UniProtKB-ARBA"/>
</dbReference>
<dbReference type="Proteomes" id="UP001152759">
    <property type="component" value="Chromosome 2"/>
</dbReference>
<dbReference type="SMART" id="SM00165">
    <property type="entry name" value="UBA"/>
    <property type="match status" value="1"/>
</dbReference>
<dbReference type="GO" id="GO:0004721">
    <property type="term" value="F:phosphoprotein phosphatase activity"/>
    <property type="evidence" value="ECO:0007669"/>
    <property type="project" value="UniProtKB-KW"/>
</dbReference>
<dbReference type="PROSITE" id="PS50030">
    <property type="entry name" value="UBA"/>
    <property type="match status" value="1"/>
</dbReference>
<evidence type="ECO:0000313" key="14">
    <source>
        <dbReference type="EMBL" id="CAH0384364.1"/>
    </source>
</evidence>
<evidence type="ECO:0000256" key="5">
    <source>
        <dbReference type="ARBA" id="ARBA00022912"/>
    </source>
</evidence>
<dbReference type="PROSITE" id="PS50002">
    <property type="entry name" value="SH3"/>
    <property type="match status" value="1"/>
</dbReference>
<dbReference type="FunFam" id="1.10.8.10:FF:000053">
    <property type="entry name" value="Ubiquitin-associated and SH3 domain-containing, A"/>
    <property type="match status" value="1"/>
</dbReference>
<feature type="domain" description="UBA" evidence="13">
    <location>
        <begin position="25"/>
        <end position="67"/>
    </location>
</feature>
<dbReference type="InterPro" id="IPR009060">
    <property type="entry name" value="UBA-like_sf"/>
</dbReference>
<organism evidence="14 15">
    <name type="scientific">Bemisia tabaci</name>
    <name type="common">Sweetpotato whitefly</name>
    <name type="synonym">Aleurodes tabaci</name>
    <dbReference type="NCBI Taxonomy" id="7038"/>
    <lineage>
        <taxon>Eukaryota</taxon>
        <taxon>Metazoa</taxon>
        <taxon>Ecdysozoa</taxon>
        <taxon>Arthropoda</taxon>
        <taxon>Hexapoda</taxon>
        <taxon>Insecta</taxon>
        <taxon>Pterygota</taxon>
        <taxon>Neoptera</taxon>
        <taxon>Paraneoptera</taxon>
        <taxon>Hemiptera</taxon>
        <taxon>Sternorrhyncha</taxon>
        <taxon>Aleyrodoidea</taxon>
        <taxon>Aleyrodidae</taxon>
        <taxon>Aleyrodinae</taxon>
        <taxon>Bemisia</taxon>
    </lineage>
</organism>
<keyword evidence="3" id="KW-0963">Cytoplasm</keyword>
<dbReference type="EMBL" id="OU963863">
    <property type="protein sequence ID" value="CAH0384364.1"/>
    <property type="molecule type" value="Genomic_DNA"/>
</dbReference>
<evidence type="ECO:0000256" key="7">
    <source>
        <dbReference type="ARBA" id="ARBA00051991"/>
    </source>
</evidence>
<dbReference type="Gene3D" id="2.30.30.40">
    <property type="entry name" value="SH3 Domains"/>
    <property type="match status" value="1"/>
</dbReference>
<dbReference type="Gene3D" id="3.40.50.1240">
    <property type="entry name" value="Phosphoglycerate mutase-like"/>
    <property type="match status" value="1"/>
</dbReference>
<dbReference type="CDD" id="cd07067">
    <property type="entry name" value="HP_PGM_like"/>
    <property type="match status" value="1"/>
</dbReference>
<sequence length="636" mass="72250">MSAAHSNVEMATLPPRKHSVTIKVQAERRTPLQLLLQMGFPRHRAEKALTATGHKSVQLASDWLLAHVNDPTIDLVTMREYILYAVPVGQLMEQLQSFWEVSANECGWNGAHNFFPHISLTSFFKAPNEHTERLVAILKHIMEDNSIKLGGQVKLENYMSPNFMGLFVEDEHIEDFNRITMNFVDQVSNLAVPVKPHIKALHLTIAYQFPSSQFHELKSIVESSVDPNATASWEIRLYSRDSRFSGKHVYKVNYSHIPREPDELELRTGDFVYLAPEDVENSPDSWVEGTSWLTGCCGFLPVNYVERTAETDAWTLHASFSISSDHSIDEIENLSSPKSLFFQKKSDVHEEDFGSNSDIPALYENLKVEKAENRQLYIVRHGERVDFTFGKWIPYCFDERGSYMRKDLNLPLSVPQRASGPPGFLFDSPLTQVGELQARLTGEALRLAGRKVSSVYCSPSLRCVQTCHNILLGLGIANDLPIAIEPSLFEWLGWYTEMLPEWLCPEELVNFGFNIDVYYEPSIKIEDLKNIVTETVENYYNRSYELVKKAISQTGGNILFVGHASSLETCTRQLIGKEPLDNPSFLRNIQKVSYCSLAAIEETDGGWEVCEPPIAPITHSNNHRFDWKILMAERKA</sequence>
<evidence type="ECO:0000259" key="12">
    <source>
        <dbReference type="PROSITE" id="PS50002"/>
    </source>
</evidence>
<keyword evidence="15" id="KW-1185">Reference proteome</keyword>
<dbReference type="CDD" id="cd14301">
    <property type="entry name" value="UBA_UBS3B"/>
    <property type="match status" value="1"/>
</dbReference>
<keyword evidence="5" id="KW-0904">Protein phosphatase</keyword>
<dbReference type="GO" id="GO:0005829">
    <property type="term" value="C:cytosol"/>
    <property type="evidence" value="ECO:0007669"/>
    <property type="project" value="UniProtKB-SubCell"/>
</dbReference>
<dbReference type="Pfam" id="PF22562">
    <property type="entry name" value="UBA_7"/>
    <property type="match status" value="1"/>
</dbReference>
<dbReference type="SUPFAM" id="SSF46934">
    <property type="entry name" value="UBA-like"/>
    <property type="match status" value="1"/>
</dbReference>
<dbReference type="SUPFAM" id="SSF53254">
    <property type="entry name" value="Phosphoglycerate mutase-like"/>
    <property type="match status" value="1"/>
</dbReference>
<evidence type="ECO:0000256" key="3">
    <source>
        <dbReference type="ARBA" id="ARBA00022490"/>
    </source>
</evidence>
<dbReference type="Pfam" id="PF00300">
    <property type="entry name" value="His_Phos_1"/>
    <property type="match status" value="1"/>
</dbReference>
<dbReference type="AlphaFoldDB" id="A0A9P0F1G8"/>
<dbReference type="InterPro" id="IPR051710">
    <property type="entry name" value="Phosphatase_SH3-domain"/>
</dbReference>
<keyword evidence="2 11" id="KW-0728">SH3 domain</keyword>
<reference evidence="14" key="1">
    <citation type="submission" date="2021-12" db="EMBL/GenBank/DDBJ databases">
        <authorList>
            <person name="King R."/>
        </authorList>
    </citation>
    <scope>NUCLEOTIDE SEQUENCE</scope>
</reference>
<gene>
    <name evidence="14" type="ORF">BEMITA_LOCUS3694</name>
</gene>
<dbReference type="InterPro" id="IPR015940">
    <property type="entry name" value="UBA"/>
</dbReference>
<evidence type="ECO:0000256" key="4">
    <source>
        <dbReference type="ARBA" id="ARBA00022801"/>
    </source>
</evidence>
<dbReference type="InterPro" id="IPR013078">
    <property type="entry name" value="His_Pase_superF_clade-1"/>
</dbReference>
<evidence type="ECO:0000256" key="6">
    <source>
        <dbReference type="ARBA" id="ARBA00050567"/>
    </source>
</evidence>
<evidence type="ECO:0000313" key="15">
    <source>
        <dbReference type="Proteomes" id="UP001152759"/>
    </source>
</evidence>
<comment type="catalytic activity">
    <reaction evidence="7">
        <text>2-deoxyecdysone 22-phosphate + H2O = 2-deoxyecdysone + phosphate</text>
        <dbReference type="Rhea" id="RHEA:63584"/>
        <dbReference type="ChEBI" id="CHEBI:15377"/>
        <dbReference type="ChEBI" id="CHEBI:19566"/>
        <dbReference type="ChEBI" id="CHEBI:43474"/>
        <dbReference type="ChEBI" id="CHEBI:147386"/>
    </reaction>
</comment>
<dbReference type="SUPFAM" id="SSF50044">
    <property type="entry name" value="SH3-domain"/>
    <property type="match status" value="1"/>
</dbReference>
<comment type="catalytic activity">
    <reaction evidence="8">
        <text>ecdysone 22-phosphate + H2O = ecdysone + phosphate</text>
        <dbReference type="Rhea" id="RHEA:63576"/>
        <dbReference type="ChEBI" id="CHEBI:15377"/>
        <dbReference type="ChEBI" id="CHEBI:16688"/>
        <dbReference type="ChEBI" id="CHEBI:43474"/>
        <dbReference type="ChEBI" id="CHEBI:147380"/>
    </reaction>
</comment>
<accession>A0A9P0F1G8</accession>
<evidence type="ECO:0000259" key="13">
    <source>
        <dbReference type="PROSITE" id="PS50030"/>
    </source>
</evidence>
<keyword evidence="4" id="KW-0378">Hydrolase</keyword>
<evidence type="ECO:0000256" key="9">
    <source>
        <dbReference type="ARBA" id="ARBA00074288"/>
    </source>
</evidence>
<dbReference type="InterPro" id="IPR001452">
    <property type="entry name" value="SH3_domain"/>
</dbReference>
<proteinExistence type="predicted"/>
<feature type="domain" description="SH3" evidence="12">
    <location>
        <begin position="245"/>
        <end position="310"/>
    </location>
</feature>
<evidence type="ECO:0000256" key="2">
    <source>
        <dbReference type="ARBA" id="ARBA00022443"/>
    </source>
</evidence>
<comment type="subcellular location">
    <subcellularLocation>
        <location evidence="1">Cytoplasm</location>
        <location evidence="1">Cytosol</location>
    </subcellularLocation>
</comment>
<comment type="catalytic activity">
    <reaction evidence="6">
        <text>20-hydroxyecdysone 22-phosphate + H2O = 20-hydroxyecdysone + phosphate</text>
        <dbReference type="Rhea" id="RHEA:63580"/>
        <dbReference type="ChEBI" id="CHEBI:15377"/>
        <dbReference type="ChEBI" id="CHEBI:16587"/>
        <dbReference type="ChEBI" id="CHEBI:43474"/>
        <dbReference type="ChEBI" id="CHEBI:147382"/>
    </reaction>
</comment>
<evidence type="ECO:0000256" key="11">
    <source>
        <dbReference type="PROSITE-ProRule" id="PRU00192"/>
    </source>
</evidence>
<dbReference type="SMART" id="SM00326">
    <property type="entry name" value="SH3"/>
    <property type="match status" value="1"/>
</dbReference>
<dbReference type="PANTHER" id="PTHR16469">
    <property type="entry name" value="UBIQUITIN-ASSOCIATED AND SH3 DOMAIN-CONTAINING BA-RELATED"/>
    <property type="match status" value="1"/>
</dbReference>
<dbReference type="FunFam" id="3.40.50.1240:FF:000032">
    <property type="entry name" value="Blast:Protein UBASH3A homolog"/>
    <property type="match status" value="1"/>
</dbReference>
<evidence type="ECO:0000256" key="10">
    <source>
        <dbReference type="ARBA" id="ARBA00083868"/>
    </source>
</evidence>
<name>A0A9P0F1G8_BEMTA</name>
<dbReference type="InterPro" id="IPR036028">
    <property type="entry name" value="SH3-like_dom_sf"/>
</dbReference>
<dbReference type="InterPro" id="IPR029033">
    <property type="entry name" value="His_PPase_superfam"/>
</dbReference>